<evidence type="ECO:0000313" key="5">
    <source>
        <dbReference type="EMBL" id="KAF2249418.1"/>
    </source>
</evidence>
<name>A0A6A6IH98_9PLEO</name>
<feature type="region of interest" description="Disordered" evidence="2">
    <location>
        <begin position="964"/>
        <end position="988"/>
    </location>
</feature>
<dbReference type="SUPFAM" id="SSF53756">
    <property type="entry name" value="UDP-Glycosyltransferase/glycogen phosphorylase"/>
    <property type="match status" value="1"/>
</dbReference>
<dbReference type="AlphaFoldDB" id="A0A6A6IH98"/>
<dbReference type="Pfam" id="PF03033">
    <property type="entry name" value="Glyco_transf_28"/>
    <property type="match status" value="1"/>
</dbReference>
<dbReference type="GeneID" id="54577004"/>
<dbReference type="FunFam" id="3.40.50.2000:FF:000009">
    <property type="entry name" value="Sterol 3-beta-glucosyltransferase UGT80A2"/>
    <property type="match status" value="1"/>
</dbReference>
<feature type="compositionally biased region" description="Polar residues" evidence="2">
    <location>
        <begin position="23"/>
        <end position="37"/>
    </location>
</feature>
<reference evidence="5" key="1">
    <citation type="journal article" date="2020" name="Stud. Mycol.">
        <title>101 Dothideomycetes genomes: a test case for predicting lifestyles and emergence of pathogens.</title>
        <authorList>
            <person name="Haridas S."/>
            <person name="Albert R."/>
            <person name="Binder M."/>
            <person name="Bloem J."/>
            <person name="Labutti K."/>
            <person name="Salamov A."/>
            <person name="Andreopoulos B."/>
            <person name="Baker S."/>
            <person name="Barry K."/>
            <person name="Bills G."/>
            <person name="Bluhm B."/>
            <person name="Cannon C."/>
            <person name="Castanera R."/>
            <person name="Culley D."/>
            <person name="Daum C."/>
            <person name="Ezra D."/>
            <person name="Gonzalez J."/>
            <person name="Henrissat B."/>
            <person name="Kuo A."/>
            <person name="Liang C."/>
            <person name="Lipzen A."/>
            <person name="Lutzoni F."/>
            <person name="Magnuson J."/>
            <person name="Mondo S."/>
            <person name="Nolan M."/>
            <person name="Ohm R."/>
            <person name="Pangilinan J."/>
            <person name="Park H.-J."/>
            <person name="Ramirez L."/>
            <person name="Alfaro M."/>
            <person name="Sun H."/>
            <person name="Tritt A."/>
            <person name="Yoshinaga Y."/>
            <person name="Zwiers L.-H."/>
            <person name="Turgeon B."/>
            <person name="Goodwin S."/>
            <person name="Spatafora J."/>
            <person name="Crous P."/>
            <person name="Grigoriev I."/>
        </authorList>
    </citation>
    <scope>NUCLEOTIDE SEQUENCE</scope>
    <source>
        <strain evidence="5">CBS 122368</strain>
    </source>
</reference>
<gene>
    <name evidence="5" type="ORF">BU26DRAFT_426503</name>
</gene>
<feature type="region of interest" description="Disordered" evidence="2">
    <location>
        <begin position="1"/>
        <end position="121"/>
    </location>
</feature>
<dbReference type="OrthoDB" id="5835829at2759"/>
<dbReference type="GO" id="GO:0005975">
    <property type="term" value="P:carbohydrate metabolic process"/>
    <property type="evidence" value="ECO:0007669"/>
    <property type="project" value="InterPro"/>
</dbReference>
<feature type="compositionally biased region" description="Basic and acidic residues" evidence="2">
    <location>
        <begin position="1110"/>
        <end position="1126"/>
    </location>
</feature>
<evidence type="ECO:0000313" key="6">
    <source>
        <dbReference type="Proteomes" id="UP000800094"/>
    </source>
</evidence>
<sequence>MDSPQNRDSETLRPHEPLRPAVTSETSPSIRPSVQKSATERPRLTPRHSLLGRNRAGTVGRPPQLNHQATLTFDPYSSDSDSSSEDLPCTPTGVDGQDEGTTRKDRTKRKRRRSSPGPFSTFKIANEHFNTKGKVSKLDGRLKLSINEAVNSGYFAKTLGAGLKKHFKGADDMDSMKGTGADRDLEKIAPEDDDMEDPERRVRLNIVVIVIGSRGDIQPFLKIGKILKEDYGHRVRIATHPAFKEFVEKDSGLEFFSIGGDPAELMAFMVKNPGLIPSLETVKDGEIGRRRASMYEMFQGMWRASAGATDDENDEANLKLLGDKAPFVADAIIANPPSFAPPHIAERLGVPLHMMFTFPYSPTVEFPHPLANIKAGNVDRGYTNFMSYPLVEMMTWQGLGDLINRFRSKTLCLEEVSTLWAPGQLYRLKVPYTYMWSPGLVPKPKDWGPEIDISGFVFLDLASSFKPPDDLMKFLESGEPPVYIGFGSIVVDDPDNFTELIFKAVELAGVRALVSKGWGGFGSNENAPDNVFMLENTPHDWLFPRVSAVVHHGGAGTTAIGLKCGKPTMIVPFFGDQPFWGSMVSKARAGAHECIPYRKLTAERLAEGIKQCLTDEARTNVQKIADSIVKEGDGALNAVRSFHRSLPLKDPSSMRCSLLPNRAAAWRLKNTSIGLSPLAAELLVEWRKIKWGDLRLLRHYEWNDFGGPGEPVTGGWGALQSTLGDVATGVGLVPVNMARSVKKREKYYEKKYRIKKKEKHKRETLIRANADAVNRTMNDFTDGATKQTSHNEQPDGRPRAPSRQDTSLSKLSEPEEWLAEELAHDAGHGFRKTGASILRSPMNFTLAITQGFHNAPRLYGDDTVRRPPRITGFYSGLRAGRKEFVYGISDGVTGLWTQPYRGAKEGGALGFARGLGMGIGGVVLKDIAAFLGPPAYFMKGLDEEYQKKYQPTGFLRRTRIMQGQREAAELGPRRKASDSEEGEQEAVAKRQELEILVSSRWKSLQSLIREERKNNRSGIGAALLGRSKHKEGKIVPGKATSHLGLVGDRAANGQPQKATSAPIAQGERLQDANGNAAGGPDRAVTGPMVATQWKEKGAKKKKHRFSTPSEPEKRHEREMAVGRKDIPNSFANGELGNGHLIGGGKELGGAEAGWGRGM</sequence>
<dbReference type="PANTHER" id="PTHR48050:SF5">
    <property type="entry name" value="UDP-GLUCOSE,STEROL TRANSFERASE"/>
    <property type="match status" value="1"/>
</dbReference>
<feature type="domain" description="Erythromycin biosynthesis protein CIII-like C-terminal" evidence="4">
    <location>
        <begin position="526"/>
        <end position="627"/>
    </location>
</feature>
<organism evidence="5 6">
    <name type="scientific">Trematosphaeria pertusa</name>
    <dbReference type="NCBI Taxonomy" id="390896"/>
    <lineage>
        <taxon>Eukaryota</taxon>
        <taxon>Fungi</taxon>
        <taxon>Dikarya</taxon>
        <taxon>Ascomycota</taxon>
        <taxon>Pezizomycotina</taxon>
        <taxon>Dothideomycetes</taxon>
        <taxon>Pleosporomycetidae</taxon>
        <taxon>Pleosporales</taxon>
        <taxon>Massarineae</taxon>
        <taxon>Trematosphaeriaceae</taxon>
        <taxon>Trematosphaeria</taxon>
    </lineage>
</organism>
<dbReference type="InterPro" id="IPR010610">
    <property type="entry name" value="EryCIII-like_C"/>
</dbReference>
<feature type="compositionally biased region" description="Polar residues" evidence="2">
    <location>
        <begin position="776"/>
        <end position="791"/>
    </location>
</feature>
<dbReference type="PANTHER" id="PTHR48050">
    <property type="entry name" value="STEROL 3-BETA-GLUCOSYLTRANSFERASE"/>
    <property type="match status" value="1"/>
</dbReference>
<dbReference type="InterPro" id="IPR002213">
    <property type="entry name" value="UDP_glucos_trans"/>
</dbReference>
<dbReference type="InterPro" id="IPR050426">
    <property type="entry name" value="Glycosyltransferase_28"/>
</dbReference>
<feature type="compositionally biased region" description="Basic residues" evidence="2">
    <location>
        <begin position="105"/>
        <end position="114"/>
    </location>
</feature>
<feature type="compositionally biased region" description="Basic and acidic residues" evidence="2">
    <location>
        <begin position="966"/>
        <end position="978"/>
    </location>
</feature>
<evidence type="ECO:0000256" key="1">
    <source>
        <dbReference type="ARBA" id="ARBA00022679"/>
    </source>
</evidence>
<evidence type="ECO:0000259" key="4">
    <source>
        <dbReference type="Pfam" id="PF06722"/>
    </source>
</evidence>
<dbReference type="GO" id="GO:0016906">
    <property type="term" value="F:sterol 3-beta-glucosyltransferase activity"/>
    <property type="evidence" value="ECO:0007669"/>
    <property type="project" value="UniProtKB-ARBA"/>
</dbReference>
<dbReference type="CDD" id="cd03784">
    <property type="entry name" value="GT1_Gtf-like"/>
    <property type="match status" value="1"/>
</dbReference>
<dbReference type="EMBL" id="ML987195">
    <property type="protein sequence ID" value="KAF2249418.1"/>
    <property type="molecule type" value="Genomic_DNA"/>
</dbReference>
<dbReference type="RefSeq" id="XP_033684422.1">
    <property type="nucleotide sequence ID" value="XM_033823674.1"/>
</dbReference>
<dbReference type="Proteomes" id="UP000800094">
    <property type="component" value="Unassembled WGS sequence"/>
</dbReference>
<feature type="compositionally biased region" description="Gly residues" evidence="2">
    <location>
        <begin position="1135"/>
        <end position="1158"/>
    </location>
</feature>
<proteinExistence type="predicted"/>
<dbReference type="Pfam" id="PF06722">
    <property type="entry name" value="EryCIII-like_C"/>
    <property type="match status" value="1"/>
</dbReference>
<feature type="region of interest" description="Disordered" evidence="2">
    <location>
        <begin position="776"/>
        <end position="813"/>
    </location>
</feature>
<feature type="compositionally biased region" description="Basic and acidic residues" evidence="2">
    <location>
        <begin position="1"/>
        <end position="18"/>
    </location>
</feature>
<dbReference type="InterPro" id="IPR004276">
    <property type="entry name" value="GlycoTrans_28_N"/>
</dbReference>
<keyword evidence="1 5" id="KW-0808">Transferase</keyword>
<dbReference type="FunFam" id="3.40.50.2000:FF:000100">
    <property type="entry name" value="Glycosyltransferase family 1 protein"/>
    <property type="match status" value="1"/>
</dbReference>
<feature type="domain" description="Glycosyltransferase family 28 N-terminal" evidence="3">
    <location>
        <begin position="206"/>
        <end position="362"/>
    </location>
</feature>
<feature type="region of interest" description="Disordered" evidence="2">
    <location>
        <begin position="1048"/>
        <end position="1158"/>
    </location>
</feature>
<evidence type="ECO:0000256" key="2">
    <source>
        <dbReference type="SAM" id="MobiDB-lite"/>
    </source>
</evidence>
<evidence type="ECO:0000259" key="3">
    <source>
        <dbReference type="Pfam" id="PF03033"/>
    </source>
</evidence>
<keyword evidence="6" id="KW-1185">Reference proteome</keyword>
<protein>
    <submittedName>
        <fullName evidence="5">Glycosyltransferase family 1 protein</fullName>
    </submittedName>
</protein>
<dbReference type="Gene3D" id="3.40.50.2000">
    <property type="entry name" value="Glycogen Phosphorylase B"/>
    <property type="match status" value="2"/>
</dbReference>
<accession>A0A6A6IH98</accession>